<organism evidence="7 8">
    <name type="scientific">Achromobacter aloeverae</name>
    <dbReference type="NCBI Taxonomy" id="1750518"/>
    <lineage>
        <taxon>Bacteria</taxon>
        <taxon>Pseudomonadati</taxon>
        <taxon>Pseudomonadota</taxon>
        <taxon>Betaproteobacteria</taxon>
        <taxon>Burkholderiales</taxon>
        <taxon>Alcaligenaceae</taxon>
        <taxon>Achromobacter</taxon>
    </lineage>
</organism>
<feature type="domain" description="N-end aminoacyl transferase N-terminal" evidence="5">
    <location>
        <begin position="20"/>
        <end position="90"/>
    </location>
</feature>
<dbReference type="InterPro" id="IPR016181">
    <property type="entry name" value="Acyl_CoA_acyltransferase"/>
</dbReference>
<protein>
    <recommendedName>
        <fullName evidence="4">Aspartate/glutamate leucyltransferase</fullName>
        <ecNumber evidence="4">2.3.2.29</ecNumber>
    </recommendedName>
</protein>
<dbReference type="GO" id="GO:0071596">
    <property type="term" value="P:ubiquitin-dependent protein catabolic process via the N-end rule pathway"/>
    <property type="evidence" value="ECO:0007669"/>
    <property type="project" value="InterPro"/>
</dbReference>
<dbReference type="SUPFAM" id="SSF55729">
    <property type="entry name" value="Acyl-CoA N-acyltransferases (Nat)"/>
    <property type="match status" value="1"/>
</dbReference>
<dbReference type="EC" id="2.3.2.29" evidence="4"/>
<dbReference type="NCBIfam" id="NF002341">
    <property type="entry name" value="PRK01305.1-1"/>
    <property type="match status" value="1"/>
</dbReference>
<dbReference type="GO" id="GO:0008914">
    <property type="term" value="F:leucyl-tRNA--protein transferase activity"/>
    <property type="evidence" value="ECO:0007669"/>
    <property type="project" value="UniProtKB-UniRule"/>
</dbReference>
<dbReference type="NCBIfam" id="NF002346">
    <property type="entry name" value="PRK01305.2-3"/>
    <property type="match status" value="1"/>
</dbReference>
<evidence type="ECO:0000256" key="1">
    <source>
        <dbReference type="ARBA" id="ARBA00022490"/>
    </source>
</evidence>
<evidence type="ECO:0000256" key="4">
    <source>
        <dbReference type="HAMAP-Rule" id="MF_00689"/>
    </source>
</evidence>
<dbReference type="AlphaFoldDB" id="A0A4Q1HCD0"/>
<dbReference type="PANTHER" id="PTHR21367:SF1">
    <property type="entry name" value="ARGINYL-TRNA--PROTEIN TRANSFERASE 1"/>
    <property type="match status" value="1"/>
</dbReference>
<comment type="function">
    <text evidence="4">Functions in the N-end rule pathway of protein degradation where it conjugates Leu from its aminoacyl-tRNA to the N-termini of proteins containing an N-terminal aspartate or glutamate.</text>
</comment>
<comment type="catalytic activity">
    <reaction evidence="4">
        <text>N-terminal L-glutamyl-[protein] + L-leucyl-tRNA(Leu) = N-terminal L-leucyl-L-glutamyl-[protein] + tRNA(Leu) + H(+)</text>
        <dbReference type="Rhea" id="RHEA:50412"/>
        <dbReference type="Rhea" id="RHEA-COMP:9613"/>
        <dbReference type="Rhea" id="RHEA-COMP:9622"/>
        <dbReference type="Rhea" id="RHEA-COMP:12664"/>
        <dbReference type="Rhea" id="RHEA-COMP:12668"/>
        <dbReference type="ChEBI" id="CHEBI:15378"/>
        <dbReference type="ChEBI" id="CHEBI:64721"/>
        <dbReference type="ChEBI" id="CHEBI:78442"/>
        <dbReference type="ChEBI" id="CHEBI:78494"/>
        <dbReference type="ChEBI" id="CHEBI:133041"/>
        <dbReference type="EC" id="2.3.2.29"/>
    </reaction>
</comment>
<comment type="catalytic activity">
    <reaction evidence="4">
        <text>N-terminal L-aspartyl-[protein] + L-leucyl-tRNA(Leu) = N-terminal L-leucyl-L-aspartyl-[protein] + tRNA(Leu) + H(+)</text>
        <dbReference type="Rhea" id="RHEA:50420"/>
        <dbReference type="Rhea" id="RHEA-COMP:9613"/>
        <dbReference type="Rhea" id="RHEA-COMP:9622"/>
        <dbReference type="Rhea" id="RHEA-COMP:12669"/>
        <dbReference type="Rhea" id="RHEA-COMP:12674"/>
        <dbReference type="ChEBI" id="CHEBI:15378"/>
        <dbReference type="ChEBI" id="CHEBI:64720"/>
        <dbReference type="ChEBI" id="CHEBI:78442"/>
        <dbReference type="ChEBI" id="CHEBI:78494"/>
        <dbReference type="ChEBI" id="CHEBI:133042"/>
        <dbReference type="EC" id="2.3.2.29"/>
    </reaction>
</comment>
<evidence type="ECO:0000259" key="6">
    <source>
        <dbReference type="Pfam" id="PF04377"/>
    </source>
</evidence>
<feature type="domain" description="N-end rule aminoacyl transferase C-terminal" evidence="6">
    <location>
        <begin position="110"/>
        <end position="231"/>
    </location>
</feature>
<dbReference type="PANTHER" id="PTHR21367">
    <property type="entry name" value="ARGININE-TRNA-PROTEIN TRANSFERASE 1"/>
    <property type="match status" value="1"/>
</dbReference>
<comment type="caution">
    <text evidence="7">The sequence shown here is derived from an EMBL/GenBank/DDBJ whole genome shotgun (WGS) entry which is preliminary data.</text>
</comment>
<keyword evidence="8" id="KW-1185">Reference proteome</keyword>
<dbReference type="HAMAP" id="MF_00689">
    <property type="entry name" value="Bpt"/>
    <property type="match status" value="1"/>
</dbReference>
<keyword evidence="2 4" id="KW-0808">Transferase</keyword>
<dbReference type="Pfam" id="PF04376">
    <property type="entry name" value="ATE_N"/>
    <property type="match status" value="1"/>
</dbReference>
<dbReference type="InterPro" id="IPR030700">
    <property type="entry name" value="N-end_Aminoacyl_Trfase"/>
</dbReference>
<dbReference type="GO" id="GO:0005737">
    <property type="term" value="C:cytoplasm"/>
    <property type="evidence" value="ECO:0007669"/>
    <property type="project" value="UniProtKB-SubCell"/>
</dbReference>
<dbReference type="Pfam" id="PF04377">
    <property type="entry name" value="ATE_C"/>
    <property type="match status" value="1"/>
</dbReference>
<dbReference type="RefSeq" id="WP_129154199.1">
    <property type="nucleotide sequence ID" value="NZ_JBHSDO010000003.1"/>
</dbReference>
<evidence type="ECO:0000256" key="2">
    <source>
        <dbReference type="ARBA" id="ARBA00022679"/>
    </source>
</evidence>
<reference evidence="7 8" key="1">
    <citation type="journal article" date="2017" name="Int. J. Syst. Evol. Microbiol.">
        <title>Achromobacter aloeverae sp. nov., isolated from the root of Aloe vera (L.) Burm.f.</title>
        <authorList>
            <person name="Kuncharoen N."/>
            <person name="Muramatsu Y."/>
            <person name="Shibata C."/>
            <person name="Kamakura Y."/>
            <person name="Nakagawa Y."/>
            <person name="Tanasupawat S."/>
        </authorList>
    </citation>
    <scope>NUCLEOTIDE SEQUENCE [LARGE SCALE GENOMIC DNA]</scope>
    <source>
        <strain evidence="7 8">AVA-1</strain>
    </source>
</reference>
<dbReference type="InterPro" id="IPR007472">
    <property type="entry name" value="N-end_Aminoacyl_Trfase_C"/>
</dbReference>
<evidence type="ECO:0000313" key="8">
    <source>
        <dbReference type="Proteomes" id="UP000290849"/>
    </source>
</evidence>
<dbReference type="InterPro" id="IPR007471">
    <property type="entry name" value="N-end_Aminoacyl_Trfase_N"/>
</dbReference>
<dbReference type="PIRSF" id="PIRSF037208">
    <property type="entry name" value="ATE_pro_prd"/>
    <property type="match status" value="1"/>
</dbReference>
<dbReference type="GO" id="GO:0004057">
    <property type="term" value="F:arginyl-tRNA--protein transferase activity"/>
    <property type="evidence" value="ECO:0007669"/>
    <property type="project" value="InterPro"/>
</dbReference>
<proteinExistence type="inferred from homology"/>
<dbReference type="Proteomes" id="UP000290849">
    <property type="component" value="Unassembled WGS sequence"/>
</dbReference>
<keyword evidence="3 4" id="KW-0012">Acyltransferase</keyword>
<keyword evidence="1 4" id="KW-0963">Cytoplasm</keyword>
<gene>
    <name evidence="4" type="primary">bpt</name>
    <name evidence="7" type="ORF">C7R54_27895</name>
</gene>
<accession>A0A4Q1HCD0</accession>
<dbReference type="InterPro" id="IPR017138">
    <property type="entry name" value="Asp_Glu_LeuTrfase"/>
</dbReference>
<evidence type="ECO:0000256" key="3">
    <source>
        <dbReference type="ARBA" id="ARBA00023315"/>
    </source>
</evidence>
<name>A0A4Q1HCD0_9BURK</name>
<comment type="subcellular location">
    <subcellularLocation>
        <location evidence="4">Cytoplasm</location>
    </subcellularLocation>
</comment>
<dbReference type="OrthoDB" id="9782022at2"/>
<dbReference type="NCBIfam" id="NF002342">
    <property type="entry name" value="PRK01305.1-3"/>
    <property type="match status" value="1"/>
</dbReference>
<evidence type="ECO:0000259" key="5">
    <source>
        <dbReference type="Pfam" id="PF04376"/>
    </source>
</evidence>
<evidence type="ECO:0000313" key="7">
    <source>
        <dbReference type="EMBL" id="RXN83308.1"/>
    </source>
</evidence>
<sequence>MSQLKELPFSTLQFYATAPYPCSYLSGRQARSQVAAPGHLINAGTYSQLVEQGFRRSGLFTYRPHCDGCNACIPVRIDTAGFAPNRSQRRAWRDHGDLQSFVAELAWSPEHYALYTRYQQGRHPGGGMDEDSRTQYAQFLLTSRVNTRLVEFRTPAGHLAMVSIIDVLDEGLSSVYTFYDPDIRGSLGTYSILWQIEQCRKLDLPWLYLGYWIEASRKMAYKANFQPAELLRGGLWQPAREEDDAPRA</sequence>
<comment type="similarity">
    <text evidence="4">Belongs to the R-transferase family. Bpt subfamily.</text>
</comment>
<dbReference type="EMBL" id="PYAL01000010">
    <property type="protein sequence ID" value="RXN83308.1"/>
    <property type="molecule type" value="Genomic_DNA"/>
</dbReference>